<sequence>PFSSFLPPNRPCINSPRPAHSLSWAPRKLPFFLHLPTTNESIPPPD</sequence>
<comment type="caution">
    <text evidence="1">The sequence shown here is derived from an EMBL/GenBank/DDBJ whole genome shotgun (WGS) entry which is preliminary data.</text>
</comment>
<protein>
    <submittedName>
        <fullName evidence="1">Uncharacterized protein</fullName>
    </submittedName>
</protein>
<proteinExistence type="predicted"/>
<reference evidence="1" key="1">
    <citation type="submission" date="2015-06" db="EMBL/GenBank/DDBJ databases">
        <authorList>
            <person name="Nguyen H."/>
        </authorList>
    </citation>
    <scope>NUCLEOTIDE SEQUENCE</scope>
    <source>
        <strain evidence="1">DAOM 180753</strain>
    </source>
</reference>
<evidence type="ECO:0000313" key="2">
    <source>
        <dbReference type="Proteomes" id="UP001227192"/>
    </source>
</evidence>
<dbReference type="Proteomes" id="UP001227192">
    <property type="component" value="Unassembled WGS sequence"/>
</dbReference>
<organism evidence="1 2">
    <name type="scientific">Penicillium thymicola</name>
    <dbReference type="NCBI Taxonomy" id="293382"/>
    <lineage>
        <taxon>Eukaryota</taxon>
        <taxon>Fungi</taxon>
        <taxon>Dikarya</taxon>
        <taxon>Ascomycota</taxon>
        <taxon>Pezizomycotina</taxon>
        <taxon>Eurotiomycetes</taxon>
        <taxon>Eurotiomycetidae</taxon>
        <taxon>Eurotiales</taxon>
        <taxon>Aspergillaceae</taxon>
        <taxon>Penicillium</taxon>
    </lineage>
</organism>
<reference evidence="1" key="2">
    <citation type="journal article" date="2016" name="Fungal Biol.">
        <title>Ochratoxin A production by Penicillium thymicola.</title>
        <authorList>
            <person name="Nguyen H.D.T."/>
            <person name="McMullin D.R."/>
            <person name="Ponomareva E."/>
            <person name="Riley R."/>
            <person name="Pomraning K.R."/>
            <person name="Baker S.E."/>
            <person name="Seifert K.A."/>
        </authorList>
    </citation>
    <scope>NUCLEOTIDE SEQUENCE</scope>
    <source>
        <strain evidence="1">DAOM 180753</strain>
    </source>
</reference>
<evidence type="ECO:0000313" key="1">
    <source>
        <dbReference type="EMBL" id="KAJ9481251.1"/>
    </source>
</evidence>
<name>A0AAI9T6N6_PENTH</name>
<dbReference type="EMBL" id="LACB01000847">
    <property type="protein sequence ID" value="KAJ9481251.1"/>
    <property type="molecule type" value="Genomic_DNA"/>
</dbReference>
<gene>
    <name evidence="1" type="ORF">VN97_g12241</name>
</gene>
<keyword evidence="2" id="KW-1185">Reference proteome</keyword>
<feature type="non-terminal residue" evidence="1">
    <location>
        <position position="1"/>
    </location>
</feature>
<accession>A0AAI9T6N6</accession>
<dbReference type="AlphaFoldDB" id="A0AAI9T6N6"/>